<reference evidence="4" key="1">
    <citation type="submission" date="2013-09" db="EMBL/GenBank/DDBJ databases">
        <title>Corchorus olitorius genome sequencing.</title>
        <authorList>
            <person name="Alam M."/>
            <person name="Haque M.S."/>
            <person name="Islam M.S."/>
            <person name="Emdad E.M."/>
            <person name="Islam M.M."/>
            <person name="Ahmed B."/>
            <person name="Halim A."/>
            <person name="Hossen Q.M.M."/>
            <person name="Hossain M.Z."/>
            <person name="Ahmed R."/>
            <person name="Khan M.M."/>
            <person name="Islam R."/>
            <person name="Rashid M.M."/>
            <person name="Khan S.A."/>
            <person name="Rahman M.S."/>
            <person name="Alam M."/>
            <person name="Yahiya A.S."/>
            <person name="Khan M.S."/>
            <person name="Azam M.S."/>
            <person name="Haque T."/>
            <person name="Lashkar M.Z.H."/>
            <person name="Akhand A.I."/>
            <person name="Morshed G."/>
            <person name="Roy S."/>
            <person name="Uddin K.S."/>
            <person name="Rabeya T."/>
            <person name="Hossain A.S."/>
            <person name="Chowdhury A."/>
            <person name="Snigdha A.R."/>
            <person name="Mortoza M.S."/>
            <person name="Matin S.A."/>
            <person name="Hoque S.M.E."/>
            <person name="Islam M.K."/>
            <person name="Roy D.K."/>
            <person name="Haider R."/>
            <person name="Moosa M.M."/>
            <person name="Elias S.M."/>
            <person name="Hasan A.M."/>
            <person name="Jahan S."/>
            <person name="Shafiuddin M."/>
            <person name="Mahmood N."/>
            <person name="Shommy N.S."/>
        </authorList>
    </citation>
    <scope>NUCLEOTIDE SEQUENCE [LARGE SCALE GENOMIC DNA]</scope>
    <source>
        <strain evidence="4">cv. O-4</strain>
    </source>
</reference>
<dbReference type="SUPFAM" id="SSF54160">
    <property type="entry name" value="Chromo domain-like"/>
    <property type="match status" value="1"/>
</dbReference>
<keyword evidence="3" id="KW-0378">Hydrolase</keyword>
<accession>A0A1R3GDF9</accession>
<dbReference type="EMBL" id="AWUE01022793">
    <property type="protein sequence ID" value="OMO56102.1"/>
    <property type="molecule type" value="Genomic_DNA"/>
</dbReference>
<dbReference type="SUPFAM" id="SSF50630">
    <property type="entry name" value="Acid proteases"/>
    <property type="match status" value="1"/>
</dbReference>
<dbReference type="InterPro" id="IPR016197">
    <property type="entry name" value="Chromo-like_dom_sf"/>
</dbReference>
<dbReference type="OrthoDB" id="999913at2759"/>
<keyword evidence="4" id="KW-1185">Reference proteome</keyword>
<dbReference type="GO" id="GO:0008233">
    <property type="term" value="F:peptidase activity"/>
    <property type="evidence" value="ECO:0007669"/>
    <property type="project" value="UniProtKB-KW"/>
</dbReference>
<evidence type="ECO:0000256" key="1">
    <source>
        <dbReference type="SAM" id="MobiDB-lite"/>
    </source>
</evidence>
<comment type="caution">
    <text evidence="3">The sequence shown here is derived from an EMBL/GenBank/DDBJ whole genome shotgun (WGS) entry which is preliminary data.</text>
</comment>
<proteinExistence type="predicted"/>
<feature type="compositionally biased region" description="Pro residues" evidence="1">
    <location>
        <begin position="11"/>
        <end position="20"/>
    </location>
</feature>
<feature type="compositionally biased region" description="Basic and acidic residues" evidence="1">
    <location>
        <begin position="22"/>
        <end position="31"/>
    </location>
</feature>
<feature type="region of interest" description="Disordered" evidence="1">
    <location>
        <begin position="1"/>
        <end position="42"/>
    </location>
</feature>
<name>A0A1R3GDF9_9ROSI</name>
<dbReference type="Pfam" id="PF08284">
    <property type="entry name" value="RVP_2"/>
    <property type="match status" value="1"/>
</dbReference>
<gene>
    <name evidence="3" type="ORF">COLO4_35781</name>
</gene>
<dbReference type="Proteomes" id="UP000187203">
    <property type="component" value="Unassembled WGS sequence"/>
</dbReference>
<evidence type="ECO:0000259" key="2">
    <source>
        <dbReference type="Pfam" id="PF00385"/>
    </source>
</evidence>
<sequence length="301" mass="33364">MASSSQGKNPPLLPNKPPNRAPTRDERDDRRKKGLCWGPGDDDTLPELDEYIEEVTPTELEAIAATIDPVLSLHAILGTSGPQTMRVMGIIKQQQVIILIDSGSSHNFIDRGVAKRLGCILHSLQGVGVTVAKGDKLWATQAYYDVTWHTQGLKQCTSFMLLPLSGCDVVLGVEWLSLLGPILWDFSTLTMQFSVDGKQHHLQGIQAGSLQLMSTKDATRLSSTICNTLAMILSTTQSDLPLLDDVGLISKEPIAILEHRINKHRGRMITEVLVQWSNFFPEDATWEYLHDLQQKFPAFNP</sequence>
<dbReference type="GO" id="GO:0006508">
    <property type="term" value="P:proteolysis"/>
    <property type="evidence" value="ECO:0007669"/>
    <property type="project" value="UniProtKB-KW"/>
</dbReference>
<keyword evidence="3" id="KW-0645">Protease</keyword>
<dbReference type="Gene3D" id="2.40.70.10">
    <property type="entry name" value="Acid Proteases"/>
    <property type="match status" value="1"/>
</dbReference>
<dbReference type="Pfam" id="PF00385">
    <property type="entry name" value="Chromo"/>
    <property type="match status" value="1"/>
</dbReference>
<feature type="domain" description="Chromo" evidence="2">
    <location>
        <begin position="255"/>
        <end position="297"/>
    </location>
</feature>
<evidence type="ECO:0000313" key="3">
    <source>
        <dbReference type="EMBL" id="OMO56102.1"/>
    </source>
</evidence>
<dbReference type="Gene3D" id="2.40.50.40">
    <property type="match status" value="1"/>
</dbReference>
<dbReference type="AlphaFoldDB" id="A0A1R3GDF9"/>
<dbReference type="CDD" id="cd00303">
    <property type="entry name" value="retropepsin_like"/>
    <property type="match status" value="1"/>
</dbReference>
<organism evidence="3 4">
    <name type="scientific">Corchorus olitorius</name>
    <dbReference type="NCBI Taxonomy" id="93759"/>
    <lineage>
        <taxon>Eukaryota</taxon>
        <taxon>Viridiplantae</taxon>
        <taxon>Streptophyta</taxon>
        <taxon>Embryophyta</taxon>
        <taxon>Tracheophyta</taxon>
        <taxon>Spermatophyta</taxon>
        <taxon>Magnoliopsida</taxon>
        <taxon>eudicotyledons</taxon>
        <taxon>Gunneridae</taxon>
        <taxon>Pentapetalae</taxon>
        <taxon>rosids</taxon>
        <taxon>malvids</taxon>
        <taxon>Malvales</taxon>
        <taxon>Malvaceae</taxon>
        <taxon>Grewioideae</taxon>
        <taxon>Apeibeae</taxon>
        <taxon>Corchorus</taxon>
    </lineage>
</organism>
<protein>
    <submittedName>
        <fullName evidence="3">Retroviral aspartyl protease</fullName>
    </submittedName>
</protein>
<dbReference type="InterPro" id="IPR021109">
    <property type="entry name" value="Peptidase_aspartic_dom_sf"/>
</dbReference>
<evidence type="ECO:0000313" key="4">
    <source>
        <dbReference type="Proteomes" id="UP000187203"/>
    </source>
</evidence>
<dbReference type="InterPro" id="IPR023780">
    <property type="entry name" value="Chromo_domain"/>
</dbReference>